<feature type="domain" description="Shikimate dehydrogenase substrate binding N-terminal" evidence="4">
    <location>
        <begin position="24"/>
        <end position="106"/>
    </location>
</feature>
<keyword evidence="3" id="KW-0057">Aromatic amino acid biosynthesis</keyword>
<comment type="caution">
    <text evidence="5">The sequence shown here is derived from an EMBL/GenBank/DDBJ whole genome shotgun (WGS) entry which is preliminary data.</text>
</comment>
<evidence type="ECO:0000259" key="4">
    <source>
        <dbReference type="Pfam" id="PF08501"/>
    </source>
</evidence>
<dbReference type="InterPro" id="IPR022893">
    <property type="entry name" value="Shikimate_DH_fam"/>
</dbReference>
<dbReference type="GO" id="GO:0004764">
    <property type="term" value="F:shikimate 3-dehydrogenase (NADP+) activity"/>
    <property type="evidence" value="ECO:0007669"/>
    <property type="project" value="InterPro"/>
</dbReference>
<evidence type="ECO:0000313" key="5">
    <source>
        <dbReference type="EMBL" id="MBI5128319.1"/>
    </source>
</evidence>
<reference evidence="5" key="1">
    <citation type="submission" date="2020-07" db="EMBL/GenBank/DDBJ databases">
        <title>Huge and variable diversity of episymbiotic CPR bacteria and DPANN archaea in groundwater ecosystems.</title>
        <authorList>
            <person name="He C.Y."/>
            <person name="Keren R."/>
            <person name="Whittaker M."/>
            <person name="Farag I.F."/>
            <person name="Doudna J."/>
            <person name="Cate J.H.D."/>
            <person name="Banfield J.F."/>
        </authorList>
    </citation>
    <scope>NUCLEOTIDE SEQUENCE</scope>
    <source>
        <strain evidence="5">NC_groundwater_1818_Pr3_B-0.1um_66_35</strain>
    </source>
</reference>
<keyword evidence="3" id="KW-0028">Amino-acid biosynthesis</keyword>
<dbReference type="SUPFAM" id="SSF51735">
    <property type="entry name" value="NAD(P)-binding Rossmann-fold domains"/>
    <property type="match status" value="1"/>
</dbReference>
<protein>
    <recommendedName>
        <fullName evidence="4">Shikimate dehydrogenase substrate binding N-terminal domain-containing protein</fullName>
    </recommendedName>
</protein>
<dbReference type="PANTHER" id="PTHR21089">
    <property type="entry name" value="SHIKIMATE DEHYDROGENASE"/>
    <property type="match status" value="1"/>
</dbReference>
<keyword evidence="2" id="KW-0560">Oxidoreductase</keyword>
<evidence type="ECO:0000256" key="2">
    <source>
        <dbReference type="ARBA" id="ARBA00023002"/>
    </source>
</evidence>
<proteinExistence type="predicted"/>
<dbReference type="Gene3D" id="3.40.50.720">
    <property type="entry name" value="NAD(P)-binding Rossmann-like Domain"/>
    <property type="match status" value="1"/>
</dbReference>
<dbReference type="InterPro" id="IPR046346">
    <property type="entry name" value="Aminoacid_DH-like_N_sf"/>
</dbReference>
<dbReference type="EMBL" id="JACRJB010000007">
    <property type="protein sequence ID" value="MBI5128319.1"/>
    <property type="molecule type" value="Genomic_DNA"/>
</dbReference>
<accession>A0A933RU95</accession>
<organism evidence="5 6">
    <name type="scientific">Rhodopseudomonas palustris</name>
    <dbReference type="NCBI Taxonomy" id="1076"/>
    <lineage>
        <taxon>Bacteria</taxon>
        <taxon>Pseudomonadati</taxon>
        <taxon>Pseudomonadota</taxon>
        <taxon>Alphaproteobacteria</taxon>
        <taxon>Hyphomicrobiales</taxon>
        <taxon>Nitrobacteraceae</taxon>
        <taxon>Rhodopseudomonas</taxon>
    </lineage>
</organism>
<sequence length="296" mass="31826">MTSPFPLSAATVDYVDGSTRVYAIIGHPVQQVRSPQAITFELRRRGLNAILLPFDVAPASFDNVMTSLLAIGNLDGLIITVPHKIRARDLCSRVGPLAEISGSASVIARTADDKWVGELFDGMGCVAAIRNRGVDLEGRRILLLGVGGAGAGIAVELARHRPAEIHIHDPDRAKAMHVIERLSAHFPAQSFSVGLPALDGLDVVINASPVGMLDPERMPIEASRFPSHLVVMDVITDPAPTRLLRTAEESGCIAVYGREMFDSQIAGACDFLLAARQVGVNDVRFDRQPARLNQSE</sequence>
<dbReference type="GO" id="GO:0009423">
    <property type="term" value="P:chorismate biosynthetic process"/>
    <property type="evidence" value="ECO:0007669"/>
    <property type="project" value="TreeGrafter"/>
</dbReference>
<dbReference type="Pfam" id="PF08501">
    <property type="entry name" value="Shikimate_dh_N"/>
    <property type="match status" value="1"/>
</dbReference>
<dbReference type="GO" id="GO:0019632">
    <property type="term" value="P:shikimate metabolic process"/>
    <property type="evidence" value="ECO:0007669"/>
    <property type="project" value="TreeGrafter"/>
</dbReference>
<dbReference type="AlphaFoldDB" id="A0A933RU95"/>
<dbReference type="GO" id="GO:0050661">
    <property type="term" value="F:NADP binding"/>
    <property type="evidence" value="ECO:0007669"/>
    <property type="project" value="TreeGrafter"/>
</dbReference>
<dbReference type="InterPro" id="IPR036291">
    <property type="entry name" value="NAD(P)-bd_dom_sf"/>
</dbReference>
<dbReference type="Proteomes" id="UP000782519">
    <property type="component" value="Unassembled WGS sequence"/>
</dbReference>
<dbReference type="GO" id="GO:0009073">
    <property type="term" value="P:aromatic amino acid family biosynthetic process"/>
    <property type="evidence" value="ECO:0007669"/>
    <property type="project" value="UniProtKB-KW"/>
</dbReference>
<gene>
    <name evidence="5" type="ORF">HZA66_02660</name>
</gene>
<evidence type="ECO:0000256" key="1">
    <source>
        <dbReference type="ARBA" id="ARBA00004871"/>
    </source>
</evidence>
<name>A0A933RU95_RHOPL</name>
<evidence type="ECO:0000256" key="3">
    <source>
        <dbReference type="ARBA" id="ARBA00023141"/>
    </source>
</evidence>
<dbReference type="InterPro" id="IPR013708">
    <property type="entry name" value="Shikimate_DH-bd_N"/>
</dbReference>
<evidence type="ECO:0000313" key="6">
    <source>
        <dbReference type="Proteomes" id="UP000782519"/>
    </source>
</evidence>
<comment type="pathway">
    <text evidence="1">Metabolic intermediate biosynthesis; chorismate biosynthesis; chorismate from D-erythrose 4-phosphate and phosphoenolpyruvate: step 4/7.</text>
</comment>
<dbReference type="Gene3D" id="3.40.50.10860">
    <property type="entry name" value="Leucine Dehydrogenase, chain A, domain 1"/>
    <property type="match status" value="1"/>
</dbReference>
<dbReference type="GO" id="GO:0005829">
    <property type="term" value="C:cytosol"/>
    <property type="evidence" value="ECO:0007669"/>
    <property type="project" value="TreeGrafter"/>
</dbReference>
<dbReference type="PANTHER" id="PTHR21089:SF1">
    <property type="entry name" value="BIFUNCTIONAL 3-DEHYDROQUINATE DEHYDRATASE_SHIKIMATE DEHYDROGENASE, CHLOROPLASTIC"/>
    <property type="match status" value="1"/>
</dbReference>
<dbReference type="SUPFAM" id="SSF53223">
    <property type="entry name" value="Aminoacid dehydrogenase-like, N-terminal domain"/>
    <property type="match status" value="1"/>
</dbReference>